<dbReference type="AlphaFoldDB" id="A0AAD8DAF1"/>
<dbReference type="Proteomes" id="UP001230051">
    <property type="component" value="Unassembled WGS sequence"/>
</dbReference>
<dbReference type="EMBL" id="JAGXEW010000012">
    <property type="protein sequence ID" value="KAK1165471.1"/>
    <property type="molecule type" value="Genomic_DNA"/>
</dbReference>
<evidence type="ECO:0000256" key="7">
    <source>
        <dbReference type="SAM" id="Phobius"/>
    </source>
</evidence>
<accession>A0AAD8DAF1</accession>
<evidence type="ECO:0000256" key="5">
    <source>
        <dbReference type="ARBA" id="ARBA00023136"/>
    </source>
</evidence>
<protein>
    <submittedName>
        <fullName evidence="8">Solute carrier family 23 member 3 isoform X1</fullName>
    </submittedName>
</protein>
<organism evidence="8 9">
    <name type="scientific">Acipenser oxyrinchus oxyrinchus</name>
    <dbReference type="NCBI Taxonomy" id="40147"/>
    <lineage>
        <taxon>Eukaryota</taxon>
        <taxon>Metazoa</taxon>
        <taxon>Chordata</taxon>
        <taxon>Craniata</taxon>
        <taxon>Vertebrata</taxon>
        <taxon>Euteleostomi</taxon>
        <taxon>Actinopterygii</taxon>
        <taxon>Chondrostei</taxon>
        <taxon>Acipenseriformes</taxon>
        <taxon>Acipenseridae</taxon>
        <taxon>Acipenser</taxon>
    </lineage>
</organism>
<feature type="region of interest" description="Disordered" evidence="6">
    <location>
        <begin position="1"/>
        <end position="23"/>
    </location>
</feature>
<comment type="subcellular location">
    <subcellularLocation>
        <location evidence="1">Membrane</location>
        <topology evidence="1">Multi-pass membrane protein</topology>
    </subcellularLocation>
</comment>
<comment type="caution">
    <text evidence="8">The sequence shown here is derived from an EMBL/GenBank/DDBJ whole genome shotgun (WGS) entry which is preliminary data.</text>
</comment>
<dbReference type="GO" id="GO:0016020">
    <property type="term" value="C:membrane"/>
    <property type="evidence" value="ECO:0007669"/>
    <property type="project" value="UniProtKB-SubCell"/>
</dbReference>
<dbReference type="GO" id="GO:0022857">
    <property type="term" value="F:transmembrane transporter activity"/>
    <property type="evidence" value="ECO:0007669"/>
    <property type="project" value="InterPro"/>
</dbReference>
<evidence type="ECO:0000256" key="2">
    <source>
        <dbReference type="ARBA" id="ARBA00008821"/>
    </source>
</evidence>
<keyword evidence="5 7" id="KW-0472">Membrane</keyword>
<keyword evidence="3 7" id="KW-0812">Transmembrane</keyword>
<keyword evidence="9" id="KW-1185">Reference proteome</keyword>
<evidence type="ECO:0000313" key="8">
    <source>
        <dbReference type="EMBL" id="KAK1165471.1"/>
    </source>
</evidence>
<comment type="similarity">
    <text evidence="2">Belongs to the nucleobase:cation symporter-2 (NCS2) (TC 2.A.40) family.</text>
</comment>
<feature type="transmembrane region" description="Helical" evidence="7">
    <location>
        <begin position="478"/>
        <end position="501"/>
    </location>
</feature>
<feature type="transmembrane region" description="Helical" evidence="7">
    <location>
        <begin position="448"/>
        <end position="466"/>
    </location>
</feature>
<dbReference type="InterPro" id="IPR006043">
    <property type="entry name" value="NCS2"/>
</dbReference>
<gene>
    <name evidence="8" type="primary">SLC23A3</name>
    <name evidence="8" type="ORF">AOXY_G14014</name>
</gene>
<evidence type="ECO:0000256" key="3">
    <source>
        <dbReference type="ARBA" id="ARBA00022692"/>
    </source>
</evidence>
<evidence type="ECO:0000256" key="4">
    <source>
        <dbReference type="ARBA" id="ARBA00022989"/>
    </source>
</evidence>
<feature type="transmembrane region" description="Helical" evidence="7">
    <location>
        <begin position="203"/>
        <end position="221"/>
    </location>
</feature>
<sequence>MCGSKSDSKANEETAQERSQRRGFRVHQNPPWFLNILLAVQHVVIQSSVLVLVHSLLNQNLQEEGGEWSQYNYQFMATSLFSSGISTLLQTMLGTRLPLLQAPSMEFLIPAVILTSQKDHRDNRNGTEVNYTLLQTDSVSWSEPVRELQGAVVIAGILQILLGLSGVCGVLSLHCGPLVIAPTLFIIGFSIFKEAALFCSANWGIAALVVLLIILLSQHLHSCYFPFWRPKRAEGSSRSDQYTLCRMLSILLPVVCVWIVCKSLEAAHIFPQKHVEELAFSRDRNTSNLVPWLWIPFPGERGLPLLTVRSLAAGVAAALSAGMCSQECYMATARLLEAPPPPPQAYNRGLCMEGLGSTIAGMLGSVTGVTTSVANACAHGLNQCGSRQSIQVSAVLCLLLGASPKLTQLLATIPLAVHGGILSVTYTVAIATGITYFQNTDMDSGRNIFNIGFTVFMGLLVPQWVSKNPGCIVTGVQSIDVLLLSLLTIPVFLGGVLAFLLDNTVSGTAQERGLPADVSGSRAPAVPGYSEQLALVYGLPSGVRKLLAHRHLATFPFCTISPPEEVSTLEEVTSAEERADLLLSCGSEGEATPNWHKEKVPNSE</sequence>
<feature type="transmembrane region" description="Helical" evidence="7">
    <location>
        <begin position="415"/>
        <end position="436"/>
    </location>
</feature>
<dbReference type="Pfam" id="PF00860">
    <property type="entry name" value="Xan_ur_permease"/>
    <property type="match status" value="1"/>
</dbReference>
<proteinExistence type="inferred from homology"/>
<feature type="transmembrane region" description="Helical" evidence="7">
    <location>
        <begin position="179"/>
        <end position="196"/>
    </location>
</feature>
<evidence type="ECO:0000256" key="1">
    <source>
        <dbReference type="ARBA" id="ARBA00004141"/>
    </source>
</evidence>
<keyword evidence="4 7" id="KW-1133">Transmembrane helix</keyword>
<name>A0AAD8DAF1_ACIOX</name>
<evidence type="ECO:0000313" key="9">
    <source>
        <dbReference type="Proteomes" id="UP001230051"/>
    </source>
</evidence>
<reference evidence="8" key="1">
    <citation type="submission" date="2022-02" db="EMBL/GenBank/DDBJ databases">
        <title>Atlantic sturgeon de novo genome assembly.</title>
        <authorList>
            <person name="Stock M."/>
            <person name="Klopp C."/>
            <person name="Guiguen Y."/>
            <person name="Cabau C."/>
            <person name="Parinello H."/>
            <person name="Santidrian Yebra-Pimentel E."/>
            <person name="Kuhl H."/>
            <person name="Dirks R.P."/>
            <person name="Guessner J."/>
            <person name="Wuertz S."/>
            <person name="Du K."/>
            <person name="Schartl M."/>
        </authorList>
    </citation>
    <scope>NUCLEOTIDE SEQUENCE</scope>
    <source>
        <strain evidence="8">STURGEONOMICS-FGT-2020</strain>
        <tissue evidence="8">Whole blood</tissue>
    </source>
</reference>
<feature type="compositionally biased region" description="Basic and acidic residues" evidence="6">
    <location>
        <begin position="1"/>
        <end position="20"/>
    </location>
</feature>
<dbReference type="PANTHER" id="PTHR11119">
    <property type="entry name" value="XANTHINE-URACIL / VITAMIN C PERMEASE FAMILY MEMBER"/>
    <property type="match status" value="1"/>
</dbReference>
<evidence type="ECO:0000256" key="6">
    <source>
        <dbReference type="SAM" id="MobiDB-lite"/>
    </source>
</evidence>